<dbReference type="AlphaFoldDB" id="A0AAV4BNC6"/>
<evidence type="ECO:0000313" key="4">
    <source>
        <dbReference type="EMBL" id="GFO22060.1"/>
    </source>
</evidence>
<evidence type="ECO:0000256" key="1">
    <source>
        <dbReference type="ARBA" id="ARBA00022737"/>
    </source>
</evidence>
<protein>
    <submittedName>
        <fullName evidence="4">Uncharacterized protein</fullName>
    </submittedName>
</protein>
<keyword evidence="5" id="KW-1185">Reference proteome</keyword>
<dbReference type="SUPFAM" id="SSF48403">
    <property type="entry name" value="Ankyrin repeat"/>
    <property type="match status" value="1"/>
</dbReference>
<feature type="repeat" description="ANK" evidence="3">
    <location>
        <begin position="39"/>
        <end position="71"/>
    </location>
</feature>
<feature type="repeat" description="ANK" evidence="3">
    <location>
        <begin position="105"/>
        <end position="137"/>
    </location>
</feature>
<dbReference type="InterPro" id="IPR036770">
    <property type="entry name" value="Ankyrin_rpt-contain_sf"/>
</dbReference>
<dbReference type="SMART" id="SM00248">
    <property type="entry name" value="ANK"/>
    <property type="match status" value="3"/>
</dbReference>
<sequence>MDTSFSKEDRFYQACSHGDSRAVRECLHGKMCINTRRSDGFTGLHIASYCSHTNIVRILSQNKAEIDLQDGNNETAPTNACQKGHKHVVKSLLEHTANVDINDEKGVTALMIACLNGHNHIVNLLLLHNAQIDKKTIVDETTALMIACEKGHNHVIQSL</sequence>
<comment type="caution">
    <text evidence="4">The sequence shown here is derived from an EMBL/GenBank/DDBJ whole genome shotgun (WGS) entry which is preliminary data.</text>
</comment>
<keyword evidence="2 3" id="KW-0040">ANK repeat</keyword>
<dbReference type="InterPro" id="IPR002110">
    <property type="entry name" value="Ankyrin_rpt"/>
</dbReference>
<dbReference type="Proteomes" id="UP000735302">
    <property type="component" value="Unassembled WGS sequence"/>
</dbReference>
<reference evidence="4 5" key="1">
    <citation type="journal article" date="2021" name="Elife">
        <title>Chloroplast acquisition without the gene transfer in kleptoplastic sea slugs, Plakobranchus ocellatus.</title>
        <authorList>
            <person name="Maeda T."/>
            <person name="Takahashi S."/>
            <person name="Yoshida T."/>
            <person name="Shimamura S."/>
            <person name="Takaki Y."/>
            <person name="Nagai Y."/>
            <person name="Toyoda A."/>
            <person name="Suzuki Y."/>
            <person name="Arimoto A."/>
            <person name="Ishii H."/>
            <person name="Satoh N."/>
            <person name="Nishiyama T."/>
            <person name="Hasebe M."/>
            <person name="Maruyama T."/>
            <person name="Minagawa J."/>
            <person name="Obokata J."/>
            <person name="Shigenobu S."/>
        </authorList>
    </citation>
    <scope>NUCLEOTIDE SEQUENCE [LARGE SCALE GENOMIC DNA]</scope>
</reference>
<dbReference type="Pfam" id="PF12796">
    <property type="entry name" value="Ank_2"/>
    <property type="match status" value="1"/>
</dbReference>
<organism evidence="4 5">
    <name type="scientific">Plakobranchus ocellatus</name>
    <dbReference type="NCBI Taxonomy" id="259542"/>
    <lineage>
        <taxon>Eukaryota</taxon>
        <taxon>Metazoa</taxon>
        <taxon>Spiralia</taxon>
        <taxon>Lophotrochozoa</taxon>
        <taxon>Mollusca</taxon>
        <taxon>Gastropoda</taxon>
        <taxon>Heterobranchia</taxon>
        <taxon>Euthyneura</taxon>
        <taxon>Panpulmonata</taxon>
        <taxon>Sacoglossa</taxon>
        <taxon>Placobranchoidea</taxon>
        <taxon>Plakobranchidae</taxon>
        <taxon>Plakobranchus</taxon>
    </lineage>
</organism>
<name>A0AAV4BNC6_9GAST</name>
<evidence type="ECO:0000313" key="5">
    <source>
        <dbReference type="Proteomes" id="UP000735302"/>
    </source>
</evidence>
<dbReference type="Gene3D" id="1.25.40.20">
    <property type="entry name" value="Ankyrin repeat-containing domain"/>
    <property type="match status" value="2"/>
</dbReference>
<dbReference type="PROSITE" id="PS50297">
    <property type="entry name" value="ANK_REP_REGION"/>
    <property type="match status" value="2"/>
</dbReference>
<keyword evidence="1" id="KW-0677">Repeat</keyword>
<accession>A0AAV4BNC6</accession>
<evidence type="ECO:0000256" key="3">
    <source>
        <dbReference type="PROSITE-ProRule" id="PRU00023"/>
    </source>
</evidence>
<evidence type="ECO:0000256" key="2">
    <source>
        <dbReference type="ARBA" id="ARBA00023043"/>
    </source>
</evidence>
<dbReference type="PROSITE" id="PS50088">
    <property type="entry name" value="ANK_REPEAT"/>
    <property type="match status" value="3"/>
</dbReference>
<feature type="repeat" description="ANK" evidence="3">
    <location>
        <begin position="72"/>
        <end position="104"/>
    </location>
</feature>
<dbReference type="EMBL" id="BLXT01005315">
    <property type="protein sequence ID" value="GFO22060.1"/>
    <property type="molecule type" value="Genomic_DNA"/>
</dbReference>
<dbReference type="PANTHER" id="PTHR24171">
    <property type="entry name" value="ANKYRIN REPEAT DOMAIN-CONTAINING PROTEIN 39-RELATED"/>
    <property type="match status" value="1"/>
</dbReference>
<proteinExistence type="predicted"/>
<gene>
    <name evidence="4" type="ORF">PoB_004856500</name>
</gene>